<organism evidence="1">
    <name type="scientific">mine drainage metagenome</name>
    <dbReference type="NCBI Taxonomy" id="410659"/>
    <lineage>
        <taxon>unclassified sequences</taxon>
        <taxon>metagenomes</taxon>
        <taxon>ecological metagenomes</taxon>
    </lineage>
</organism>
<dbReference type="SUPFAM" id="SSF47598">
    <property type="entry name" value="Ribbon-helix-helix"/>
    <property type="match status" value="1"/>
</dbReference>
<accession>A0A1J5PCU9</accession>
<dbReference type="AlphaFoldDB" id="A0A1J5PCU9"/>
<gene>
    <name evidence="1" type="ORF">GALL_527930</name>
</gene>
<dbReference type="InterPro" id="IPR013321">
    <property type="entry name" value="Arc_rbn_hlx_hlx"/>
</dbReference>
<proteinExistence type="predicted"/>
<reference evidence="1" key="1">
    <citation type="submission" date="2016-10" db="EMBL/GenBank/DDBJ databases">
        <title>Sequence of Gallionella enrichment culture.</title>
        <authorList>
            <person name="Poehlein A."/>
            <person name="Muehling M."/>
            <person name="Daniel R."/>
        </authorList>
    </citation>
    <scope>NUCLEOTIDE SEQUENCE</scope>
</reference>
<dbReference type="InterPro" id="IPR010985">
    <property type="entry name" value="Ribbon_hlx_hlx"/>
</dbReference>
<sequence length="102" mass="11390">MKTPSVEKPRAVTTVSVKLDATERDRIAVLAGIKKRSPHYLMKEAILDYVGREEAHQRFIAAAQASFLHYKETGLHVGFDEFSAWVDAVQQAPNTPMPPCHS</sequence>
<name>A0A1J5PCU9_9ZZZZ</name>
<dbReference type="Gene3D" id="1.10.1220.10">
    <property type="entry name" value="Met repressor-like"/>
    <property type="match status" value="1"/>
</dbReference>
<dbReference type="CDD" id="cd22233">
    <property type="entry name" value="RHH_CopAso-like"/>
    <property type="match status" value="1"/>
</dbReference>
<dbReference type="GO" id="GO:0006355">
    <property type="term" value="P:regulation of DNA-templated transcription"/>
    <property type="evidence" value="ECO:0007669"/>
    <property type="project" value="InterPro"/>
</dbReference>
<comment type="caution">
    <text evidence="1">The sequence shown here is derived from an EMBL/GenBank/DDBJ whole genome shotgun (WGS) entry which is preliminary data.</text>
</comment>
<evidence type="ECO:0000313" key="1">
    <source>
        <dbReference type="EMBL" id="OIQ65647.1"/>
    </source>
</evidence>
<dbReference type="EMBL" id="MLJW01007160">
    <property type="protein sequence ID" value="OIQ65647.1"/>
    <property type="molecule type" value="Genomic_DNA"/>
</dbReference>
<protein>
    <submittedName>
        <fullName evidence="1">Trifunctional transcriptional regulator/proline dehydrogenase/pyrroline-5-carboxylate dehydrogenase</fullName>
    </submittedName>
</protein>